<evidence type="ECO:0000313" key="3">
    <source>
        <dbReference type="Proteomes" id="UP000735302"/>
    </source>
</evidence>
<dbReference type="AlphaFoldDB" id="A0AAV4DL48"/>
<evidence type="ECO:0000256" key="1">
    <source>
        <dbReference type="SAM" id="SignalP"/>
    </source>
</evidence>
<comment type="caution">
    <text evidence="2">The sequence shown here is derived from an EMBL/GenBank/DDBJ whole genome shotgun (WGS) entry which is preliminary data.</text>
</comment>
<accession>A0AAV4DL48</accession>
<protein>
    <submittedName>
        <fullName evidence="2">Uncharacterized protein</fullName>
    </submittedName>
</protein>
<sequence>MLRVEHQRRNVSLVLVTTMLVVTICSDAAPVNTGQSGVLESKLAMKSVVPMLHYPIKLNIMLTPADYNSM</sequence>
<reference evidence="2 3" key="1">
    <citation type="journal article" date="2021" name="Elife">
        <title>Chloroplast acquisition without the gene transfer in kleptoplastic sea slugs, Plakobranchus ocellatus.</title>
        <authorList>
            <person name="Maeda T."/>
            <person name="Takahashi S."/>
            <person name="Yoshida T."/>
            <person name="Shimamura S."/>
            <person name="Takaki Y."/>
            <person name="Nagai Y."/>
            <person name="Toyoda A."/>
            <person name="Suzuki Y."/>
            <person name="Arimoto A."/>
            <person name="Ishii H."/>
            <person name="Satoh N."/>
            <person name="Nishiyama T."/>
            <person name="Hasebe M."/>
            <person name="Maruyama T."/>
            <person name="Minagawa J."/>
            <person name="Obokata J."/>
            <person name="Shigenobu S."/>
        </authorList>
    </citation>
    <scope>NUCLEOTIDE SEQUENCE [LARGE SCALE GENOMIC DNA]</scope>
</reference>
<feature type="signal peptide" evidence="1">
    <location>
        <begin position="1"/>
        <end position="28"/>
    </location>
</feature>
<proteinExistence type="predicted"/>
<feature type="chain" id="PRO_5043719173" evidence="1">
    <location>
        <begin position="29"/>
        <end position="70"/>
    </location>
</feature>
<organism evidence="2 3">
    <name type="scientific">Plakobranchus ocellatus</name>
    <dbReference type="NCBI Taxonomy" id="259542"/>
    <lineage>
        <taxon>Eukaryota</taxon>
        <taxon>Metazoa</taxon>
        <taxon>Spiralia</taxon>
        <taxon>Lophotrochozoa</taxon>
        <taxon>Mollusca</taxon>
        <taxon>Gastropoda</taxon>
        <taxon>Heterobranchia</taxon>
        <taxon>Euthyneura</taxon>
        <taxon>Panpulmonata</taxon>
        <taxon>Sacoglossa</taxon>
        <taxon>Placobranchoidea</taxon>
        <taxon>Plakobranchidae</taxon>
        <taxon>Plakobranchus</taxon>
    </lineage>
</organism>
<dbReference type="Proteomes" id="UP000735302">
    <property type="component" value="Unassembled WGS sequence"/>
</dbReference>
<keyword evidence="3" id="KW-1185">Reference proteome</keyword>
<keyword evidence="1" id="KW-0732">Signal</keyword>
<name>A0AAV4DL48_9GAST</name>
<gene>
    <name evidence="2" type="ORF">PoB_007121000</name>
</gene>
<dbReference type="EMBL" id="BLXT01007982">
    <property type="protein sequence ID" value="GFO44705.1"/>
    <property type="molecule type" value="Genomic_DNA"/>
</dbReference>
<evidence type="ECO:0000313" key="2">
    <source>
        <dbReference type="EMBL" id="GFO44705.1"/>
    </source>
</evidence>